<protein>
    <recommendedName>
        <fullName evidence="3">tRNA(Ile2) 2-agmatinylcytidine synthetase</fullName>
    </recommendedName>
</protein>
<dbReference type="EMBL" id="JAHBCL010000009">
    <property type="protein sequence ID" value="MBS7526284.1"/>
    <property type="molecule type" value="Genomic_DNA"/>
</dbReference>
<reference evidence="1 2" key="1">
    <citation type="submission" date="2021-05" db="EMBL/GenBank/DDBJ databases">
        <title>Fusibacter ferrireducens sp. nov., an anaerobic, sulfur- and Fe-reducing bacterium isolated from the mangrove sediment.</title>
        <authorList>
            <person name="Qiu D."/>
        </authorList>
    </citation>
    <scope>NUCLEOTIDE SEQUENCE [LARGE SCALE GENOMIC DNA]</scope>
    <source>
        <strain evidence="1 2">DSM 12116</strain>
    </source>
</reference>
<evidence type="ECO:0000313" key="1">
    <source>
        <dbReference type="EMBL" id="MBS7526284.1"/>
    </source>
</evidence>
<comment type="caution">
    <text evidence="1">The sequence shown here is derived from an EMBL/GenBank/DDBJ whole genome shotgun (WGS) entry which is preliminary data.</text>
</comment>
<proteinExistence type="predicted"/>
<dbReference type="RefSeq" id="WP_213236089.1">
    <property type="nucleotide sequence ID" value="NZ_JAHBCL010000009.1"/>
</dbReference>
<dbReference type="Proteomes" id="UP000746471">
    <property type="component" value="Unassembled WGS sequence"/>
</dbReference>
<name>A0ABS5PM76_9FIRM</name>
<accession>A0ABS5PM76</accession>
<keyword evidence="2" id="KW-1185">Reference proteome</keyword>
<sequence>MKFFLCLDDTDNVDSIGTGELVERIKREIAAQGIGKCHHITRHQLLIHEAIPYTSHNSSMCLEGEAPRCSMRLIQDIGIDIIRKFRAAGSDPGFCMIGNPTINEKNMLIHYGQRATTEVLTKQEAYDLAYYLGIHLSEHGGTGDGIIGAMAGIGLRLSGNHGEAKGLLKRVENQRFTVKALQADYDIEVTETTMGKVVPENAEILIYQPTKVILKDHRFTLLVDETPQGYVALDKRVIRQTQMGAGFVERFDYQVLKTYQLQAPKKACRAFVKDMEEECIDAVVGVCWNCKYRRWSQEGMTCLKGIV</sequence>
<dbReference type="Gene3D" id="3.30.70.2200">
    <property type="match status" value="1"/>
</dbReference>
<evidence type="ECO:0000313" key="2">
    <source>
        <dbReference type="Proteomes" id="UP000746471"/>
    </source>
</evidence>
<gene>
    <name evidence="1" type="ORF">KHM83_06315</name>
</gene>
<evidence type="ECO:0008006" key="3">
    <source>
        <dbReference type="Google" id="ProtNLM"/>
    </source>
</evidence>
<organism evidence="1 2">
    <name type="scientific">Fusibacter paucivorans</name>
    <dbReference type="NCBI Taxonomy" id="76009"/>
    <lineage>
        <taxon>Bacteria</taxon>
        <taxon>Bacillati</taxon>
        <taxon>Bacillota</taxon>
        <taxon>Clostridia</taxon>
        <taxon>Eubacteriales</taxon>
        <taxon>Eubacteriales Family XII. Incertae Sedis</taxon>
        <taxon>Fusibacter</taxon>
    </lineage>
</organism>